<proteinExistence type="predicted"/>
<sequence length="174" mass="18075">MQFTKIAQLLSLVAASSAVTGMVNHQLLPNSISITTRGDDGDGVDEPGVINRKRIVSYDTGYDDASRSLTTVACSDGQNGLITRYGWQTQGDIPSAYLGAADTIAGYNSPSCGTCYELSFNGKTVNVYAIDHAGAGFNIALDAMNALTNGQAVALGRIDATSRQVDVSACGITA</sequence>
<comment type="caution">
    <text evidence="1">The sequence shown here is derived from an EMBL/GenBank/DDBJ whole genome shotgun (WGS) entry which is preliminary data.</text>
</comment>
<evidence type="ECO:0000313" key="1">
    <source>
        <dbReference type="EMBL" id="KAI6089072.1"/>
    </source>
</evidence>
<protein>
    <submittedName>
        <fullName evidence="1">Epl1 protein</fullName>
    </submittedName>
</protein>
<reference evidence="1 2" key="1">
    <citation type="journal article" date="2022" name="New Phytol.">
        <title>Ecological generalism drives hyperdiversity of secondary metabolite gene clusters in xylarialean endophytes.</title>
        <authorList>
            <person name="Franco M.E.E."/>
            <person name="Wisecaver J.H."/>
            <person name="Arnold A.E."/>
            <person name="Ju Y.M."/>
            <person name="Slot J.C."/>
            <person name="Ahrendt S."/>
            <person name="Moore L.P."/>
            <person name="Eastman K.E."/>
            <person name="Scott K."/>
            <person name="Konkel Z."/>
            <person name="Mondo S.J."/>
            <person name="Kuo A."/>
            <person name="Hayes R.D."/>
            <person name="Haridas S."/>
            <person name="Andreopoulos B."/>
            <person name="Riley R."/>
            <person name="LaButti K."/>
            <person name="Pangilinan J."/>
            <person name="Lipzen A."/>
            <person name="Amirebrahimi M."/>
            <person name="Yan J."/>
            <person name="Adam C."/>
            <person name="Keymanesh K."/>
            <person name="Ng V."/>
            <person name="Louie K."/>
            <person name="Northen T."/>
            <person name="Drula E."/>
            <person name="Henrissat B."/>
            <person name="Hsieh H.M."/>
            <person name="Youens-Clark K."/>
            <person name="Lutzoni F."/>
            <person name="Miadlikowska J."/>
            <person name="Eastwood D.C."/>
            <person name="Hamelin R.C."/>
            <person name="Grigoriev I.V."/>
            <person name="U'Ren J.M."/>
        </authorList>
    </citation>
    <scope>NUCLEOTIDE SEQUENCE [LARGE SCALE GENOMIC DNA]</scope>
    <source>
        <strain evidence="1 2">ER1909</strain>
    </source>
</reference>
<accession>A0ACC0D8I1</accession>
<evidence type="ECO:0000313" key="2">
    <source>
        <dbReference type="Proteomes" id="UP001497680"/>
    </source>
</evidence>
<keyword evidence="2" id="KW-1185">Reference proteome</keyword>
<dbReference type="EMBL" id="MU394297">
    <property type="protein sequence ID" value="KAI6089072.1"/>
    <property type="molecule type" value="Genomic_DNA"/>
</dbReference>
<dbReference type="Proteomes" id="UP001497680">
    <property type="component" value="Unassembled WGS sequence"/>
</dbReference>
<name>A0ACC0D8I1_9PEZI</name>
<gene>
    <name evidence="1" type="ORF">F4821DRAFT_257220</name>
</gene>
<organism evidence="1 2">
    <name type="scientific">Hypoxylon rubiginosum</name>
    <dbReference type="NCBI Taxonomy" id="110542"/>
    <lineage>
        <taxon>Eukaryota</taxon>
        <taxon>Fungi</taxon>
        <taxon>Dikarya</taxon>
        <taxon>Ascomycota</taxon>
        <taxon>Pezizomycotina</taxon>
        <taxon>Sordariomycetes</taxon>
        <taxon>Xylariomycetidae</taxon>
        <taxon>Xylariales</taxon>
        <taxon>Hypoxylaceae</taxon>
        <taxon>Hypoxylon</taxon>
    </lineage>
</organism>